<accession>L1NBW3</accession>
<feature type="transmembrane region" description="Helical" evidence="7">
    <location>
        <begin position="215"/>
        <end position="237"/>
    </location>
</feature>
<evidence type="ECO:0000256" key="7">
    <source>
        <dbReference type="SAM" id="Phobius"/>
    </source>
</evidence>
<keyword evidence="3 7" id="KW-0812">Transmembrane</keyword>
<dbReference type="GO" id="GO:0015744">
    <property type="term" value="P:succinate transport"/>
    <property type="evidence" value="ECO:0007669"/>
    <property type="project" value="TreeGrafter"/>
</dbReference>
<protein>
    <recommendedName>
        <fullName evidence="8">Threonine/serine exporter-like N-terminal domain-containing protein</fullName>
    </recommendedName>
</protein>
<dbReference type="AlphaFoldDB" id="L1NBW3"/>
<dbReference type="STRING" id="1127696.HMPREF9134_01446"/>
<sequence length="275" mass="30575">MPQTQPGSLRDVDPEQLLDFLLRFATMQTSVGVQTSRIVVNTTRIAHAYGYELTIMMFQRNITMTLMPASGNTSPTCPNTSCVHPTTGMMRHRHRPLNFFLNAELSRLSWYTYDNHPSLDELEERFQTIIDTKPVNRWLILFLISLANMAFCLLFGGDLGSAGFVFLGTLCGFFVRQELNARHAYPYLVVCVSAFVASFVVGLGAKFGLETYPEIALGTSVLYLIPGVPFINGMMDLLDGFMLNGVSRLMTAVMIVISITVGLSCTLMMLDLSLL</sequence>
<evidence type="ECO:0000256" key="5">
    <source>
        <dbReference type="ARBA" id="ARBA00023136"/>
    </source>
</evidence>
<dbReference type="Pfam" id="PF06738">
    <property type="entry name" value="ThrE"/>
    <property type="match status" value="1"/>
</dbReference>
<dbReference type="PATRIC" id="fig|1127696.3.peg.1307"/>
<organism evidence="9 10">
    <name type="scientific">Porphyromonas catoniae F0037</name>
    <dbReference type="NCBI Taxonomy" id="1127696"/>
    <lineage>
        <taxon>Bacteria</taxon>
        <taxon>Pseudomonadati</taxon>
        <taxon>Bacteroidota</taxon>
        <taxon>Bacteroidia</taxon>
        <taxon>Bacteroidales</taxon>
        <taxon>Porphyromonadaceae</taxon>
        <taxon>Porphyromonas</taxon>
    </lineage>
</organism>
<gene>
    <name evidence="9" type="ORF">HMPREF9134_01446</name>
</gene>
<comment type="caution">
    <text evidence="9">The sequence shown here is derived from an EMBL/GenBank/DDBJ whole genome shotgun (WGS) entry which is preliminary data.</text>
</comment>
<proteinExistence type="inferred from homology"/>
<dbReference type="GO" id="GO:0005886">
    <property type="term" value="C:plasma membrane"/>
    <property type="evidence" value="ECO:0007669"/>
    <property type="project" value="UniProtKB-SubCell"/>
</dbReference>
<dbReference type="InterPro" id="IPR010619">
    <property type="entry name" value="ThrE-like_N"/>
</dbReference>
<dbReference type="InterPro" id="IPR050539">
    <property type="entry name" value="ThrE_Dicarb/AminoAcid_Exp"/>
</dbReference>
<keyword evidence="2" id="KW-1003">Cell membrane</keyword>
<keyword evidence="5 7" id="KW-0472">Membrane</keyword>
<dbReference type="GO" id="GO:0022857">
    <property type="term" value="F:transmembrane transporter activity"/>
    <property type="evidence" value="ECO:0007669"/>
    <property type="project" value="InterPro"/>
</dbReference>
<dbReference type="EMBL" id="AMEQ01000037">
    <property type="protein sequence ID" value="EKY00707.1"/>
    <property type="molecule type" value="Genomic_DNA"/>
</dbReference>
<dbReference type="PANTHER" id="PTHR34390:SF2">
    <property type="entry name" value="SUCCINATE TRANSPORTER SUBUNIT YJJP-RELATED"/>
    <property type="match status" value="1"/>
</dbReference>
<evidence type="ECO:0000259" key="8">
    <source>
        <dbReference type="Pfam" id="PF06738"/>
    </source>
</evidence>
<evidence type="ECO:0000313" key="9">
    <source>
        <dbReference type="EMBL" id="EKY00707.1"/>
    </source>
</evidence>
<comment type="similarity">
    <text evidence="6">Belongs to the ThrE exporter (TC 2.A.79) family.</text>
</comment>
<dbReference type="PANTHER" id="PTHR34390">
    <property type="entry name" value="UPF0442 PROTEIN YJJB-RELATED"/>
    <property type="match status" value="1"/>
</dbReference>
<feature type="domain" description="Threonine/serine exporter-like N-terminal" evidence="8">
    <location>
        <begin position="19"/>
        <end position="268"/>
    </location>
</feature>
<name>L1NBW3_9PORP</name>
<feature type="transmembrane region" description="Helical" evidence="7">
    <location>
        <begin position="135"/>
        <end position="153"/>
    </location>
</feature>
<keyword evidence="4 7" id="KW-1133">Transmembrane helix</keyword>
<evidence type="ECO:0000256" key="6">
    <source>
        <dbReference type="ARBA" id="ARBA00034125"/>
    </source>
</evidence>
<evidence type="ECO:0000256" key="4">
    <source>
        <dbReference type="ARBA" id="ARBA00022989"/>
    </source>
</evidence>
<reference evidence="9 10" key="1">
    <citation type="submission" date="2012-05" db="EMBL/GenBank/DDBJ databases">
        <authorList>
            <person name="Weinstock G."/>
            <person name="Sodergren E."/>
            <person name="Lobos E.A."/>
            <person name="Fulton L."/>
            <person name="Fulton R."/>
            <person name="Courtney L."/>
            <person name="Fronick C."/>
            <person name="O'Laughlin M."/>
            <person name="Godfrey J."/>
            <person name="Wilson R.M."/>
            <person name="Miner T."/>
            <person name="Farmer C."/>
            <person name="Delehaunty K."/>
            <person name="Cordes M."/>
            <person name="Minx P."/>
            <person name="Tomlinson C."/>
            <person name="Chen J."/>
            <person name="Wollam A."/>
            <person name="Pepin K.H."/>
            <person name="Bhonagiri V."/>
            <person name="Zhang X."/>
            <person name="Suruliraj S."/>
            <person name="Warren W."/>
            <person name="Mitreva M."/>
            <person name="Mardis E.R."/>
            <person name="Wilson R.K."/>
        </authorList>
    </citation>
    <scope>NUCLEOTIDE SEQUENCE [LARGE SCALE GENOMIC DNA]</scope>
    <source>
        <strain evidence="9 10">F0037</strain>
    </source>
</reference>
<dbReference type="HOGENOM" id="CLU_070277_1_0_10"/>
<evidence type="ECO:0000256" key="1">
    <source>
        <dbReference type="ARBA" id="ARBA00004651"/>
    </source>
</evidence>
<dbReference type="RefSeq" id="WP_005467540.1">
    <property type="nucleotide sequence ID" value="NZ_KB291032.1"/>
</dbReference>
<evidence type="ECO:0000256" key="3">
    <source>
        <dbReference type="ARBA" id="ARBA00022692"/>
    </source>
</evidence>
<comment type="subcellular location">
    <subcellularLocation>
        <location evidence="1">Cell membrane</location>
        <topology evidence="1">Multi-pass membrane protein</topology>
    </subcellularLocation>
</comment>
<evidence type="ECO:0000313" key="10">
    <source>
        <dbReference type="Proteomes" id="UP000010408"/>
    </source>
</evidence>
<evidence type="ECO:0000256" key="2">
    <source>
        <dbReference type="ARBA" id="ARBA00022475"/>
    </source>
</evidence>
<feature type="transmembrane region" description="Helical" evidence="7">
    <location>
        <begin position="187"/>
        <end position="209"/>
    </location>
</feature>
<dbReference type="Proteomes" id="UP000010408">
    <property type="component" value="Unassembled WGS sequence"/>
</dbReference>
<dbReference type="eggNOG" id="COG2966">
    <property type="taxonomic scope" value="Bacteria"/>
</dbReference>
<feature type="transmembrane region" description="Helical" evidence="7">
    <location>
        <begin position="249"/>
        <end position="270"/>
    </location>
</feature>